<comment type="similarity">
    <text evidence="2">Belongs to the methyltransferase superfamily. L-isoaspartyl/D-aspartyl protein methyltransferase family.</text>
</comment>
<keyword evidence="7 10" id="KW-0808">Transferase</keyword>
<proteinExistence type="inferred from homology"/>
<keyword evidence="8" id="KW-0949">S-adenosyl-L-methionine</keyword>
<evidence type="ECO:0000313" key="11">
    <source>
        <dbReference type="Proteomes" id="UP000249061"/>
    </source>
</evidence>
<evidence type="ECO:0000256" key="3">
    <source>
        <dbReference type="ARBA" id="ARBA00011890"/>
    </source>
</evidence>
<dbReference type="CDD" id="cd02440">
    <property type="entry name" value="AdoMet_MTases"/>
    <property type="match status" value="1"/>
</dbReference>
<evidence type="ECO:0000256" key="1">
    <source>
        <dbReference type="ARBA" id="ARBA00004496"/>
    </source>
</evidence>
<dbReference type="GO" id="GO:0005737">
    <property type="term" value="C:cytoplasm"/>
    <property type="evidence" value="ECO:0007669"/>
    <property type="project" value="UniProtKB-SubCell"/>
</dbReference>
<dbReference type="InterPro" id="IPR000682">
    <property type="entry name" value="PCMT"/>
</dbReference>
<keyword evidence="5" id="KW-0963">Cytoplasm</keyword>
<name>A0A2W5TA18_9BACT</name>
<dbReference type="PANTHER" id="PTHR11579:SF0">
    <property type="entry name" value="PROTEIN-L-ISOASPARTATE(D-ASPARTATE) O-METHYLTRANSFERASE"/>
    <property type="match status" value="1"/>
</dbReference>
<keyword evidence="6 10" id="KW-0489">Methyltransferase</keyword>
<reference evidence="10 11" key="1">
    <citation type="submission" date="2017-08" db="EMBL/GenBank/DDBJ databases">
        <title>Infants hospitalized years apart are colonized by the same room-sourced microbial strains.</title>
        <authorList>
            <person name="Brooks B."/>
            <person name="Olm M.R."/>
            <person name="Firek B.A."/>
            <person name="Baker R."/>
            <person name="Thomas B.C."/>
            <person name="Morowitz M.J."/>
            <person name="Banfield J.F."/>
        </authorList>
    </citation>
    <scope>NUCLEOTIDE SEQUENCE [LARGE SCALE GENOMIC DNA]</scope>
    <source>
        <strain evidence="10">S2_003_000_R2_14</strain>
    </source>
</reference>
<dbReference type="NCBIfam" id="TIGR00080">
    <property type="entry name" value="pimt"/>
    <property type="match status" value="1"/>
</dbReference>
<comment type="caution">
    <text evidence="10">The sequence shown here is derived from an EMBL/GenBank/DDBJ whole genome shotgun (WGS) entry which is preliminary data.</text>
</comment>
<dbReference type="PROSITE" id="PS01279">
    <property type="entry name" value="PCMT"/>
    <property type="match status" value="1"/>
</dbReference>
<evidence type="ECO:0000256" key="9">
    <source>
        <dbReference type="NCBIfam" id="TIGR00080"/>
    </source>
</evidence>
<dbReference type="PANTHER" id="PTHR11579">
    <property type="entry name" value="PROTEIN-L-ISOASPARTATE O-METHYLTRANSFERASE"/>
    <property type="match status" value="1"/>
</dbReference>
<gene>
    <name evidence="10" type="ORF">DI536_15665</name>
</gene>
<organism evidence="10 11">
    <name type="scientific">Archangium gephyra</name>
    <dbReference type="NCBI Taxonomy" id="48"/>
    <lineage>
        <taxon>Bacteria</taxon>
        <taxon>Pseudomonadati</taxon>
        <taxon>Myxococcota</taxon>
        <taxon>Myxococcia</taxon>
        <taxon>Myxococcales</taxon>
        <taxon>Cystobacterineae</taxon>
        <taxon>Archangiaceae</taxon>
        <taxon>Archangium</taxon>
    </lineage>
</organism>
<dbReference type="EMBL" id="QFQP01000012">
    <property type="protein sequence ID" value="PZR12339.1"/>
    <property type="molecule type" value="Genomic_DNA"/>
</dbReference>
<comment type="subcellular location">
    <subcellularLocation>
        <location evidence="1">Cytoplasm</location>
    </subcellularLocation>
</comment>
<dbReference type="GO" id="GO:0004719">
    <property type="term" value="F:protein-L-isoaspartate (D-aspartate) O-methyltransferase activity"/>
    <property type="evidence" value="ECO:0007669"/>
    <property type="project" value="UniProtKB-UniRule"/>
</dbReference>
<sequence length="233" mass="25127">MRAPYARGAARHTSRTRRDFLCTRFEVGVSPLVGRRYAVLVNTELPVHDPRVRAAFDEVARADFLPDALKSRAAEDRPLPIGFGQTASQPSLIAFMVDQLALTPTSRVLEVGSGSGYQTAILSKLCDEVFAIDVMAPLVERAQVALADYGNVHLRVGNGAAGWPEMAPFDAIVVCAATADIPKALLEQLAVGGRLVIPFGPTEGAQLLRIEKRHDGSFKSVPLLGVRFVPLLD</sequence>
<dbReference type="InterPro" id="IPR029063">
    <property type="entry name" value="SAM-dependent_MTases_sf"/>
</dbReference>
<dbReference type="AlphaFoldDB" id="A0A2W5TA18"/>
<dbReference type="Pfam" id="PF01135">
    <property type="entry name" value="PCMT"/>
    <property type="match status" value="1"/>
</dbReference>
<dbReference type="NCBIfam" id="NF001453">
    <property type="entry name" value="PRK00312.1"/>
    <property type="match status" value="1"/>
</dbReference>
<evidence type="ECO:0000256" key="6">
    <source>
        <dbReference type="ARBA" id="ARBA00022603"/>
    </source>
</evidence>
<dbReference type="EC" id="2.1.1.77" evidence="3 9"/>
<dbReference type="SUPFAM" id="SSF53335">
    <property type="entry name" value="S-adenosyl-L-methionine-dependent methyltransferases"/>
    <property type="match status" value="1"/>
</dbReference>
<evidence type="ECO:0000256" key="2">
    <source>
        <dbReference type="ARBA" id="ARBA00005369"/>
    </source>
</evidence>
<evidence type="ECO:0000256" key="5">
    <source>
        <dbReference type="ARBA" id="ARBA00022490"/>
    </source>
</evidence>
<evidence type="ECO:0000256" key="8">
    <source>
        <dbReference type="ARBA" id="ARBA00022691"/>
    </source>
</evidence>
<accession>A0A2W5TA18</accession>
<evidence type="ECO:0000313" key="10">
    <source>
        <dbReference type="EMBL" id="PZR12339.1"/>
    </source>
</evidence>
<evidence type="ECO:0000256" key="4">
    <source>
        <dbReference type="ARBA" id="ARBA00013346"/>
    </source>
</evidence>
<dbReference type="GO" id="GO:0030091">
    <property type="term" value="P:protein repair"/>
    <property type="evidence" value="ECO:0007669"/>
    <property type="project" value="UniProtKB-UniRule"/>
</dbReference>
<protein>
    <recommendedName>
        <fullName evidence="4 9">Protein-L-isoaspartate O-methyltransferase</fullName>
        <ecNumber evidence="3 9">2.1.1.77</ecNumber>
    </recommendedName>
</protein>
<dbReference type="Proteomes" id="UP000249061">
    <property type="component" value="Unassembled WGS sequence"/>
</dbReference>
<dbReference type="GO" id="GO:0032259">
    <property type="term" value="P:methylation"/>
    <property type="evidence" value="ECO:0007669"/>
    <property type="project" value="UniProtKB-KW"/>
</dbReference>
<dbReference type="Gene3D" id="3.40.50.150">
    <property type="entry name" value="Vaccinia Virus protein VP39"/>
    <property type="match status" value="1"/>
</dbReference>
<evidence type="ECO:0000256" key="7">
    <source>
        <dbReference type="ARBA" id="ARBA00022679"/>
    </source>
</evidence>